<comment type="caution">
    <text evidence="13">The sequence shown here is derived from an EMBL/GenBank/DDBJ whole genome shotgun (WGS) entry which is preliminary data.</text>
</comment>
<evidence type="ECO:0000256" key="3">
    <source>
        <dbReference type="ARBA" id="ARBA00022801"/>
    </source>
</evidence>
<dbReference type="GO" id="GO:0005524">
    <property type="term" value="F:ATP binding"/>
    <property type="evidence" value="ECO:0007669"/>
    <property type="project" value="UniProtKB-UniRule"/>
</dbReference>
<feature type="domain" description="UvrD-like helicase ATP-binding" evidence="11">
    <location>
        <begin position="4"/>
        <end position="302"/>
    </location>
</feature>
<dbReference type="SUPFAM" id="SSF52540">
    <property type="entry name" value="P-loop containing nucleoside triphosphate hydrolases"/>
    <property type="match status" value="1"/>
</dbReference>
<dbReference type="GO" id="GO:0016887">
    <property type="term" value="F:ATP hydrolysis activity"/>
    <property type="evidence" value="ECO:0007669"/>
    <property type="project" value="RHEA"/>
</dbReference>
<feature type="domain" description="UvrD-like helicase C-terminal" evidence="12">
    <location>
        <begin position="303"/>
        <end position="574"/>
    </location>
</feature>
<evidence type="ECO:0000313" key="14">
    <source>
        <dbReference type="Proteomes" id="UP000229782"/>
    </source>
</evidence>
<dbReference type="Pfam" id="PF13361">
    <property type="entry name" value="UvrD_C"/>
    <property type="match status" value="1"/>
</dbReference>
<keyword evidence="5 10" id="KW-0067">ATP-binding</keyword>
<evidence type="ECO:0000256" key="1">
    <source>
        <dbReference type="ARBA" id="ARBA00009922"/>
    </source>
</evidence>
<dbReference type="Pfam" id="PF00580">
    <property type="entry name" value="UvrD-helicase"/>
    <property type="match status" value="1"/>
</dbReference>
<proteinExistence type="inferred from homology"/>
<dbReference type="InterPro" id="IPR013986">
    <property type="entry name" value="DExx_box_DNA_helicase_dom_sf"/>
</dbReference>
<dbReference type="Gene3D" id="1.10.10.160">
    <property type="match status" value="1"/>
</dbReference>
<dbReference type="AlphaFoldDB" id="A0A2H0N2Z8"/>
<evidence type="ECO:0000313" key="13">
    <source>
        <dbReference type="EMBL" id="PIR03263.1"/>
    </source>
</evidence>
<keyword evidence="4 10" id="KW-0347">Helicase</keyword>
<dbReference type="GO" id="GO:0005829">
    <property type="term" value="C:cytosol"/>
    <property type="evidence" value="ECO:0007669"/>
    <property type="project" value="TreeGrafter"/>
</dbReference>
<evidence type="ECO:0000259" key="12">
    <source>
        <dbReference type="PROSITE" id="PS51217"/>
    </source>
</evidence>
<evidence type="ECO:0000256" key="10">
    <source>
        <dbReference type="PROSITE-ProRule" id="PRU00560"/>
    </source>
</evidence>
<evidence type="ECO:0000259" key="11">
    <source>
        <dbReference type="PROSITE" id="PS51198"/>
    </source>
</evidence>
<gene>
    <name evidence="13" type="ORF">COV60_01165</name>
</gene>
<dbReference type="PANTHER" id="PTHR11070:SF3">
    <property type="entry name" value="DNA 3'-5' HELICASE"/>
    <property type="match status" value="1"/>
</dbReference>
<dbReference type="CDD" id="cd18807">
    <property type="entry name" value="SF1_C_UvrD"/>
    <property type="match status" value="1"/>
</dbReference>
<evidence type="ECO:0000256" key="9">
    <source>
        <dbReference type="ARBA" id="ARBA00048988"/>
    </source>
</evidence>
<protein>
    <recommendedName>
        <fullName evidence="8">DNA 3'-5' helicase</fullName>
        <ecNumber evidence="8">5.6.2.4</ecNumber>
    </recommendedName>
</protein>
<keyword evidence="3 10" id="KW-0378">Hydrolase</keyword>
<evidence type="ECO:0000256" key="5">
    <source>
        <dbReference type="ARBA" id="ARBA00022840"/>
    </source>
</evidence>
<dbReference type="InterPro" id="IPR014016">
    <property type="entry name" value="UvrD-like_ATP-bd"/>
</dbReference>
<comment type="catalytic activity">
    <reaction evidence="9">
        <text>ATP + H2O = ADP + phosphate + H(+)</text>
        <dbReference type="Rhea" id="RHEA:13065"/>
        <dbReference type="ChEBI" id="CHEBI:15377"/>
        <dbReference type="ChEBI" id="CHEBI:15378"/>
        <dbReference type="ChEBI" id="CHEBI:30616"/>
        <dbReference type="ChEBI" id="CHEBI:43474"/>
        <dbReference type="ChEBI" id="CHEBI:456216"/>
        <dbReference type="EC" id="5.6.2.4"/>
    </reaction>
</comment>
<dbReference type="Proteomes" id="UP000229782">
    <property type="component" value="Unassembled WGS sequence"/>
</dbReference>
<dbReference type="CDD" id="cd17932">
    <property type="entry name" value="DEXQc_UvrD"/>
    <property type="match status" value="1"/>
</dbReference>
<dbReference type="EMBL" id="PCWM01000022">
    <property type="protein sequence ID" value="PIR03263.1"/>
    <property type="molecule type" value="Genomic_DNA"/>
</dbReference>
<dbReference type="InterPro" id="IPR014017">
    <property type="entry name" value="DNA_helicase_UvrD-like_C"/>
</dbReference>
<dbReference type="PROSITE" id="PS51217">
    <property type="entry name" value="UVRD_HELICASE_CTER"/>
    <property type="match status" value="1"/>
</dbReference>
<dbReference type="PROSITE" id="PS51198">
    <property type="entry name" value="UVRD_HELICASE_ATP_BIND"/>
    <property type="match status" value="1"/>
</dbReference>
<organism evidence="13 14">
    <name type="scientific">Candidatus Magasanikbacteria bacterium CG11_big_fil_rev_8_21_14_0_20_43_7</name>
    <dbReference type="NCBI Taxonomy" id="1974654"/>
    <lineage>
        <taxon>Bacteria</taxon>
        <taxon>Candidatus Magasanikiibacteriota</taxon>
    </lineage>
</organism>
<keyword evidence="2 10" id="KW-0547">Nucleotide-binding</keyword>
<evidence type="ECO:0000256" key="2">
    <source>
        <dbReference type="ARBA" id="ARBA00022741"/>
    </source>
</evidence>
<dbReference type="InterPro" id="IPR000212">
    <property type="entry name" value="DNA_helicase_UvrD/REP"/>
</dbReference>
<dbReference type="GO" id="GO:0043138">
    <property type="term" value="F:3'-5' DNA helicase activity"/>
    <property type="evidence" value="ECO:0007669"/>
    <property type="project" value="UniProtKB-EC"/>
</dbReference>
<reference evidence="13 14" key="1">
    <citation type="submission" date="2017-09" db="EMBL/GenBank/DDBJ databases">
        <title>Depth-based differentiation of microbial function through sediment-hosted aquifers and enrichment of novel symbionts in the deep terrestrial subsurface.</title>
        <authorList>
            <person name="Probst A.J."/>
            <person name="Ladd B."/>
            <person name="Jarett J.K."/>
            <person name="Geller-Mcgrath D.E."/>
            <person name="Sieber C.M."/>
            <person name="Emerson J.B."/>
            <person name="Anantharaman K."/>
            <person name="Thomas B.C."/>
            <person name="Malmstrom R."/>
            <person name="Stieglmeier M."/>
            <person name="Klingl A."/>
            <person name="Woyke T."/>
            <person name="Ryan C.M."/>
            <person name="Banfield J.F."/>
        </authorList>
    </citation>
    <scope>NUCLEOTIDE SEQUENCE [LARGE SCALE GENOMIC DNA]</scope>
    <source>
        <strain evidence="13">CG11_big_fil_rev_8_21_14_0_20_43_7</strain>
    </source>
</reference>
<sequence>MYENELNLEQLDVVLHGDGACLVLAGAGSGKTRTITYRVAYLLSQGIAPENILLVTFTNKASREMIERVEALTNSLPLRPSDTSLSDRGRKQLPWAGTFHHVAYRILKKYGGLLGYTNAFTILDSGDSLDILKLCLKSEGINRTEKRFPSPKVLQSIISYARNAETTIADVLDLKHPNWLDIADVITRIAGEYRTRKLEANAMDFDDLLVNLYLLLLKEPAVKQKFANQFQYVLVDEYQDTNKIQASIINQFASVHKNVLVVGDDAQSIYSFRAADIQNILGFDEHYPGSKTFRLETNYRSTPDILNVANEVIANNVRQHQKTLKSLKDAFMRPEIHAFADDREEAEFIAENILALRDEGVDMKHIAVLFRAAFHSQALEMELMKRDIPYEYRGGVRFFERGHIKDVLAYLRIFANSSDVVAWSRVLNMQVGLGPVTVEKITKALKHLSTSAPEHFSTEALQHIGALLSARTQVGWAGFLAIWQDVVASDQTVSGLIRAVAESKYAEYLETEYPDYRERLQDIEQLAVFAERASDLSTFLAEATMQESFQAAESRGRQGDEEKIVLSTIHQAKGLEWEAVFLLGLAAGKFPHDRSLREMNGLEEERRLFYVAVTRAKKYLYMTYPLLASFTSSLSGPSMFIEEIDRAFVRHEGAREEMSIFDDDSDFDDPSDDVDEVVYVPDSEYGEHPVRPKRRGILKSWDEL</sequence>
<dbReference type="InterPro" id="IPR027417">
    <property type="entry name" value="P-loop_NTPase"/>
</dbReference>
<dbReference type="GO" id="GO:0003677">
    <property type="term" value="F:DNA binding"/>
    <property type="evidence" value="ECO:0007669"/>
    <property type="project" value="InterPro"/>
</dbReference>
<feature type="binding site" evidence="10">
    <location>
        <begin position="25"/>
        <end position="32"/>
    </location>
    <ligand>
        <name>ATP</name>
        <dbReference type="ChEBI" id="CHEBI:30616"/>
    </ligand>
</feature>
<name>A0A2H0N2Z8_9BACT</name>
<keyword evidence="6" id="KW-0413">Isomerase</keyword>
<dbReference type="GO" id="GO:0000725">
    <property type="term" value="P:recombinational repair"/>
    <property type="evidence" value="ECO:0007669"/>
    <property type="project" value="TreeGrafter"/>
</dbReference>
<dbReference type="EC" id="5.6.2.4" evidence="8"/>
<evidence type="ECO:0000256" key="8">
    <source>
        <dbReference type="ARBA" id="ARBA00034808"/>
    </source>
</evidence>
<evidence type="ECO:0000256" key="7">
    <source>
        <dbReference type="ARBA" id="ARBA00034617"/>
    </source>
</evidence>
<evidence type="ECO:0000256" key="4">
    <source>
        <dbReference type="ARBA" id="ARBA00022806"/>
    </source>
</evidence>
<dbReference type="Gene3D" id="3.40.50.300">
    <property type="entry name" value="P-loop containing nucleotide triphosphate hydrolases"/>
    <property type="match status" value="2"/>
</dbReference>
<dbReference type="PANTHER" id="PTHR11070">
    <property type="entry name" value="UVRD / RECB / PCRA DNA HELICASE FAMILY MEMBER"/>
    <property type="match status" value="1"/>
</dbReference>
<comment type="catalytic activity">
    <reaction evidence="7">
        <text>Couples ATP hydrolysis with the unwinding of duplex DNA by translocating in the 3'-5' direction.</text>
        <dbReference type="EC" id="5.6.2.4"/>
    </reaction>
</comment>
<comment type="similarity">
    <text evidence="1">Belongs to the helicase family. UvrD subfamily.</text>
</comment>
<dbReference type="Gene3D" id="1.10.486.10">
    <property type="entry name" value="PCRA, domain 4"/>
    <property type="match status" value="1"/>
</dbReference>
<evidence type="ECO:0000256" key="6">
    <source>
        <dbReference type="ARBA" id="ARBA00023235"/>
    </source>
</evidence>
<accession>A0A2H0N2Z8</accession>